<keyword evidence="1" id="KW-0812">Transmembrane</keyword>
<name>A0A6A4GNC7_9AGAR</name>
<dbReference type="OrthoDB" id="3260017at2759"/>
<dbReference type="EMBL" id="ML769825">
    <property type="protein sequence ID" value="KAE9387078.1"/>
    <property type="molecule type" value="Genomic_DNA"/>
</dbReference>
<proteinExistence type="predicted"/>
<organism evidence="2 3">
    <name type="scientific">Gymnopus androsaceus JB14</name>
    <dbReference type="NCBI Taxonomy" id="1447944"/>
    <lineage>
        <taxon>Eukaryota</taxon>
        <taxon>Fungi</taxon>
        <taxon>Dikarya</taxon>
        <taxon>Basidiomycota</taxon>
        <taxon>Agaricomycotina</taxon>
        <taxon>Agaricomycetes</taxon>
        <taxon>Agaricomycetidae</taxon>
        <taxon>Agaricales</taxon>
        <taxon>Marasmiineae</taxon>
        <taxon>Omphalotaceae</taxon>
        <taxon>Gymnopus</taxon>
    </lineage>
</organism>
<gene>
    <name evidence="2" type="ORF">BT96DRAFT_948641</name>
</gene>
<evidence type="ECO:0000313" key="3">
    <source>
        <dbReference type="Proteomes" id="UP000799118"/>
    </source>
</evidence>
<accession>A0A6A4GNC7</accession>
<sequence>MPSHQKHHLQPSHQSVIANGPISWFLAILSASMAPLLLLTITPASVTSKVATLLCSNVAQWDYLPGALTVRYLHYLVFIMIFDISIPEISLSKNSLVSYPFRPFPTNHKDNSKDNFCPWCTKPISIMVLEKTTVRELKQTLATGGFLPNGEASQFVYFTFGLSSCLRECAAIAELGVHSLSHLTAHVNLLGGGLGLWVFAVNPDGTLKDALEIMFYNSAGDDSDTPIAGPSNILKMTQMRTWILRMKSLLTHFLQKPFLNAAAKGRLNGNNCTHQSVTKAQKPSVTVEEIDDEEAPQVTRASASSLKKPRTTNPIHFFYEEVKLNAAGHMWKSRR</sequence>
<keyword evidence="1" id="KW-1133">Transmembrane helix</keyword>
<feature type="transmembrane region" description="Helical" evidence="1">
    <location>
        <begin position="21"/>
        <end position="41"/>
    </location>
</feature>
<keyword evidence="3" id="KW-1185">Reference proteome</keyword>
<evidence type="ECO:0000313" key="2">
    <source>
        <dbReference type="EMBL" id="KAE9387078.1"/>
    </source>
</evidence>
<keyword evidence="1" id="KW-0472">Membrane</keyword>
<reference evidence="2" key="1">
    <citation type="journal article" date="2019" name="Environ. Microbiol.">
        <title>Fungal ecological strategies reflected in gene transcription - a case study of two litter decomposers.</title>
        <authorList>
            <person name="Barbi F."/>
            <person name="Kohler A."/>
            <person name="Barry K."/>
            <person name="Baskaran P."/>
            <person name="Daum C."/>
            <person name="Fauchery L."/>
            <person name="Ihrmark K."/>
            <person name="Kuo A."/>
            <person name="LaButti K."/>
            <person name="Lipzen A."/>
            <person name="Morin E."/>
            <person name="Grigoriev I.V."/>
            <person name="Henrissat B."/>
            <person name="Lindahl B."/>
            <person name="Martin F."/>
        </authorList>
    </citation>
    <scope>NUCLEOTIDE SEQUENCE</scope>
    <source>
        <strain evidence="2">JB14</strain>
    </source>
</reference>
<dbReference type="AlphaFoldDB" id="A0A6A4GNC7"/>
<protein>
    <submittedName>
        <fullName evidence="2">Uncharacterized protein</fullName>
    </submittedName>
</protein>
<dbReference type="Proteomes" id="UP000799118">
    <property type="component" value="Unassembled WGS sequence"/>
</dbReference>
<evidence type="ECO:0000256" key="1">
    <source>
        <dbReference type="SAM" id="Phobius"/>
    </source>
</evidence>